<accession>A0A820KQ59</accession>
<dbReference type="AlphaFoldDB" id="A0A820KQ59"/>
<gene>
    <name evidence="1" type="ORF">OTI717_LOCUS43359</name>
</gene>
<protein>
    <submittedName>
        <fullName evidence="1">Uncharacterized protein</fullName>
    </submittedName>
</protein>
<name>A0A820KQ59_9BILA</name>
<reference evidence="1" key="1">
    <citation type="submission" date="2021-02" db="EMBL/GenBank/DDBJ databases">
        <authorList>
            <person name="Nowell W R."/>
        </authorList>
    </citation>
    <scope>NUCLEOTIDE SEQUENCE</scope>
</reference>
<dbReference type="Proteomes" id="UP000663823">
    <property type="component" value="Unassembled WGS sequence"/>
</dbReference>
<evidence type="ECO:0000313" key="1">
    <source>
        <dbReference type="EMBL" id="CAF4344925.1"/>
    </source>
</evidence>
<sequence length="60" mass="7083">MQHDACITDITELQWHIAYNARLAEKVLGKIDLSRTWHRQLEIEVTDIRQTIPLITEKVQ</sequence>
<proteinExistence type="predicted"/>
<dbReference type="EMBL" id="CAJOAX010061666">
    <property type="protein sequence ID" value="CAF4344925.1"/>
    <property type="molecule type" value="Genomic_DNA"/>
</dbReference>
<organism evidence="1 2">
    <name type="scientific">Rotaria sordida</name>
    <dbReference type="NCBI Taxonomy" id="392033"/>
    <lineage>
        <taxon>Eukaryota</taxon>
        <taxon>Metazoa</taxon>
        <taxon>Spiralia</taxon>
        <taxon>Gnathifera</taxon>
        <taxon>Rotifera</taxon>
        <taxon>Eurotatoria</taxon>
        <taxon>Bdelloidea</taxon>
        <taxon>Philodinida</taxon>
        <taxon>Philodinidae</taxon>
        <taxon>Rotaria</taxon>
    </lineage>
</organism>
<evidence type="ECO:0000313" key="2">
    <source>
        <dbReference type="Proteomes" id="UP000663823"/>
    </source>
</evidence>
<comment type="caution">
    <text evidence="1">The sequence shown here is derived from an EMBL/GenBank/DDBJ whole genome shotgun (WGS) entry which is preliminary data.</text>
</comment>
<feature type="non-terminal residue" evidence="1">
    <location>
        <position position="1"/>
    </location>
</feature>